<dbReference type="Proteomes" id="UP000292702">
    <property type="component" value="Unassembled WGS sequence"/>
</dbReference>
<sequence>MARPTSLTGHSSSNTGQSAGSRSGRSWSTTVYSSGQPVVVRLPTGLWVNGVIRDVLNIPTNYAGAYAVAYNVTYRSPADGSPVTGTFDAGYVRPPPQ</sequence>
<feature type="region of interest" description="Disordered" evidence="1">
    <location>
        <begin position="1"/>
        <end position="32"/>
    </location>
</feature>
<gene>
    <name evidence="2" type="ORF">EIP91_010673</name>
</gene>
<name>A0A4R0RWV1_9APHY</name>
<protein>
    <submittedName>
        <fullName evidence="2">Uncharacterized protein</fullName>
    </submittedName>
</protein>
<keyword evidence="3" id="KW-1185">Reference proteome</keyword>
<evidence type="ECO:0000313" key="3">
    <source>
        <dbReference type="Proteomes" id="UP000292702"/>
    </source>
</evidence>
<dbReference type="EMBL" id="RWJN01000065">
    <property type="protein sequence ID" value="TCD68498.1"/>
    <property type="molecule type" value="Genomic_DNA"/>
</dbReference>
<dbReference type="AlphaFoldDB" id="A0A4R0RWV1"/>
<comment type="caution">
    <text evidence="2">The sequence shown here is derived from an EMBL/GenBank/DDBJ whole genome shotgun (WGS) entry which is preliminary data.</text>
</comment>
<accession>A0A4R0RWV1</accession>
<organism evidence="2 3">
    <name type="scientific">Steccherinum ochraceum</name>
    <dbReference type="NCBI Taxonomy" id="92696"/>
    <lineage>
        <taxon>Eukaryota</taxon>
        <taxon>Fungi</taxon>
        <taxon>Dikarya</taxon>
        <taxon>Basidiomycota</taxon>
        <taxon>Agaricomycotina</taxon>
        <taxon>Agaricomycetes</taxon>
        <taxon>Polyporales</taxon>
        <taxon>Steccherinaceae</taxon>
        <taxon>Steccherinum</taxon>
    </lineage>
</organism>
<evidence type="ECO:0000256" key="1">
    <source>
        <dbReference type="SAM" id="MobiDB-lite"/>
    </source>
</evidence>
<proteinExistence type="predicted"/>
<reference evidence="2 3" key="1">
    <citation type="submission" date="2018-11" db="EMBL/GenBank/DDBJ databases">
        <title>Genome assembly of Steccherinum ochraceum LE-BIN_3174, the white-rot fungus of the Steccherinaceae family (The Residual Polyporoid clade, Polyporales, Basidiomycota).</title>
        <authorList>
            <person name="Fedorova T.V."/>
            <person name="Glazunova O.A."/>
            <person name="Landesman E.O."/>
            <person name="Moiseenko K.V."/>
            <person name="Psurtseva N.V."/>
            <person name="Savinova O.S."/>
            <person name="Shakhova N.V."/>
            <person name="Tyazhelova T.V."/>
            <person name="Vasina D.V."/>
        </authorList>
    </citation>
    <scope>NUCLEOTIDE SEQUENCE [LARGE SCALE GENOMIC DNA]</scope>
    <source>
        <strain evidence="2 3">LE-BIN_3174</strain>
    </source>
</reference>
<evidence type="ECO:0000313" key="2">
    <source>
        <dbReference type="EMBL" id="TCD68498.1"/>
    </source>
</evidence>